<proteinExistence type="predicted"/>
<dbReference type="Proteomes" id="UP000199502">
    <property type="component" value="Unassembled WGS sequence"/>
</dbReference>
<dbReference type="EMBL" id="FMVT01000001">
    <property type="protein sequence ID" value="SCX88976.1"/>
    <property type="molecule type" value="Genomic_DNA"/>
</dbReference>
<keyword evidence="3" id="KW-1185">Reference proteome</keyword>
<accession>A0A1G5BFR9</accession>
<evidence type="ECO:0000313" key="2">
    <source>
        <dbReference type="EMBL" id="SCX88976.1"/>
    </source>
</evidence>
<sequence>MHNPRPTLRPTQPSRLRSEKSHVSPFEGRGRSREAARRVHHRINPDREAFLRRWSLLMISSFSSREICAVHFDVTFQTACNWFDGNCSPYGHHVDHAVRTLPRYVEIMTGK</sequence>
<protein>
    <submittedName>
        <fullName evidence="2">Uncharacterized protein</fullName>
    </submittedName>
</protein>
<evidence type="ECO:0000313" key="3">
    <source>
        <dbReference type="Proteomes" id="UP000199502"/>
    </source>
</evidence>
<feature type="region of interest" description="Disordered" evidence="1">
    <location>
        <begin position="1"/>
        <end position="40"/>
    </location>
</feature>
<name>A0A1G5BFR9_9RHOB</name>
<gene>
    <name evidence="2" type="ORF">SAMN05660710_00127</name>
</gene>
<dbReference type="AlphaFoldDB" id="A0A1G5BFR9"/>
<organism evidence="2 3">
    <name type="scientific">Paracoccus tibetensis</name>
    <dbReference type="NCBI Taxonomy" id="336292"/>
    <lineage>
        <taxon>Bacteria</taxon>
        <taxon>Pseudomonadati</taxon>
        <taxon>Pseudomonadota</taxon>
        <taxon>Alphaproteobacteria</taxon>
        <taxon>Rhodobacterales</taxon>
        <taxon>Paracoccaceae</taxon>
        <taxon>Paracoccus</taxon>
    </lineage>
</organism>
<feature type="compositionally biased region" description="Basic and acidic residues" evidence="1">
    <location>
        <begin position="16"/>
        <end position="40"/>
    </location>
</feature>
<evidence type="ECO:0000256" key="1">
    <source>
        <dbReference type="SAM" id="MobiDB-lite"/>
    </source>
</evidence>
<reference evidence="2 3" key="1">
    <citation type="submission" date="2016-10" db="EMBL/GenBank/DDBJ databases">
        <authorList>
            <person name="de Groot N.N."/>
        </authorList>
    </citation>
    <scope>NUCLEOTIDE SEQUENCE [LARGE SCALE GENOMIC DNA]</scope>
    <source>
        <strain evidence="2 3">CGMCC 1.8925</strain>
    </source>
</reference>
<dbReference type="RefSeq" id="WP_175453170.1">
    <property type="nucleotide sequence ID" value="NZ_FMVT01000001.1"/>
</dbReference>